<feature type="non-terminal residue" evidence="3">
    <location>
        <position position="1"/>
    </location>
</feature>
<organism evidence="3 4">
    <name type="scientific">Cognatilysobacter lacus</name>
    <dbReference type="NCBI Taxonomy" id="1643323"/>
    <lineage>
        <taxon>Bacteria</taxon>
        <taxon>Pseudomonadati</taxon>
        <taxon>Pseudomonadota</taxon>
        <taxon>Gammaproteobacteria</taxon>
        <taxon>Lysobacterales</taxon>
        <taxon>Lysobacteraceae</taxon>
        <taxon>Cognatilysobacter</taxon>
    </lineage>
</organism>
<dbReference type="InterPro" id="IPR050709">
    <property type="entry name" value="Biotin_Carboxyl_Carrier/Decarb"/>
</dbReference>
<protein>
    <submittedName>
        <fullName evidence="3">Acetyl-CoA carboxylase biotin carboxyl carrier protein subunit</fullName>
    </submittedName>
</protein>
<keyword evidence="4" id="KW-1185">Reference proteome</keyword>
<dbReference type="Proteomes" id="UP000323164">
    <property type="component" value="Unassembled WGS sequence"/>
</dbReference>
<dbReference type="RefSeq" id="WP_149352606.1">
    <property type="nucleotide sequence ID" value="NZ_VTRV01000055.1"/>
</dbReference>
<evidence type="ECO:0000313" key="3">
    <source>
        <dbReference type="EMBL" id="TZF90042.1"/>
    </source>
</evidence>
<proteinExistence type="predicted"/>
<dbReference type="PANTHER" id="PTHR45266">
    <property type="entry name" value="OXALOACETATE DECARBOXYLASE ALPHA CHAIN"/>
    <property type="match status" value="1"/>
</dbReference>
<dbReference type="EMBL" id="VTRV01000055">
    <property type="protein sequence ID" value="TZF90042.1"/>
    <property type="molecule type" value="Genomic_DNA"/>
</dbReference>
<reference evidence="3 4" key="1">
    <citation type="submission" date="2019-08" db="EMBL/GenBank/DDBJ databases">
        <title>Draft genome sequence of Lysobacter sp. UKS-15.</title>
        <authorList>
            <person name="Im W.-T."/>
        </authorList>
    </citation>
    <scope>NUCLEOTIDE SEQUENCE [LARGE SCALE GENOMIC DNA]</scope>
    <source>
        <strain evidence="3 4">UKS-15</strain>
    </source>
</reference>
<dbReference type="SUPFAM" id="SSF51230">
    <property type="entry name" value="Single hybrid motif"/>
    <property type="match status" value="1"/>
</dbReference>
<keyword evidence="1" id="KW-0092">Biotin</keyword>
<evidence type="ECO:0000313" key="4">
    <source>
        <dbReference type="Proteomes" id="UP000323164"/>
    </source>
</evidence>
<evidence type="ECO:0000256" key="1">
    <source>
        <dbReference type="ARBA" id="ARBA00023267"/>
    </source>
</evidence>
<dbReference type="InterPro" id="IPR000089">
    <property type="entry name" value="Biotin_lipoyl"/>
</dbReference>
<dbReference type="CDD" id="cd06850">
    <property type="entry name" value="biotinyl_domain"/>
    <property type="match status" value="1"/>
</dbReference>
<dbReference type="OrthoDB" id="9760256at2"/>
<dbReference type="Gene3D" id="2.40.50.100">
    <property type="match status" value="1"/>
</dbReference>
<sequence>GTAGAWTAHDGERRVTLAHAGLYDASHEVVGAGADRVLAPMPGRIVVTRVQPGDAVTLGQEVMVIEAMKMELSLKSPRDGVVSEVRGATGDFVDGDAALVLLEAVS</sequence>
<dbReference type="InterPro" id="IPR001882">
    <property type="entry name" value="Biotin_BS"/>
</dbReference>
<dbReference type="PROSITE" id="PS00188">
    <property type="entry name" value="BIOTIN"/>
    <property type="match status" value="1"/>
</dbReference>
<dbReference type="AlphaFoldDB" id="A0A5D8Z7D1"/>
<dbReference type="FunFam" id="2.40.50.100:FF:000003">
    <property type="entry name" value="Acetyl-CoA carboxylase biotin carboxyl carrier protein"/>
    <property type="match status" value="1"/>
</dbReference>
<dbReference type="InterPro" id="IPR011053">
    <property type="entry name" value="Single_hybrid_motif"/>
</dbReference>
<feature type="domain" description="Lipoyl-binding" evidence="2">
    <location>
        <begin position="27"/>
        <end position="103"/>
    </location>
</feature>
<name>A0A5D8Z7D1_9GAMM</name>
<evidence type="ECO:0000259" key="2">
    <source>
        <dbReference type="PROSITE" id="PS50968"/>
    </source>
</evidence>
<gene>
    <name evidence="3" type="ORF">FW784_06815</name>
</gene>
<comment type="caution">
    <text evidence="3">The sequence shown here is derived from an EMBL/GenBank/DDBJ whole genome shotgun (WGS) entry which is preliminary data.</text>
</comment>
<dbReference type="PROSITE" id="PS50968">
    <property type="entry name" value="BIOTINYL_LIPOYL"/>
    <property type="match status" value="1"/>
</dbReference>
<dbReference type="PANTHER" id="PTHR45266:SF3">
    <property type="entry name" value="OXALOACETATE DECARBOXYLASE ALPHA CHAIN"/>
    <property type="match status" value="1"/>
</dbReference>
<accession>A0A5D8Z7D1</accession>
<dbReference type="Pfam" id="PF00364">
    <property type="entry name" value="Biotin_lipoyl"/>
    <property type="match status" value="1"/>
</dbReference>